<evidence type="ECO:0000313" key="3">
    <source>
        <dbReference type="Proteomes" id="UP000269134"/>
    </source>
</evidence>
<keyword evidence="1" id="KW-0812">Transmembrane</keyword>
<evidence type="ECO:0000313" key="2">
    <source>
        <dbReference type="EMBL" id="RMH96405.1"/>
    </source>
</evidence>
<feature type="transmembrane region" description="Helical" evidence="1">
    <location>
        <begin position="5"/>
        <end position="23"/>
    </location>
</feature>
<gene>
    <name evidence="2" type="ORF">EA795_20145</name>
</gene>
<keyword evidence="1" id="KW-1133">Transmembrane helix</keyword>
<reference evidence="2 3" key="1">
    <citation type="submission" date="2018-10" db="EMBL/GenBank/DDBJ databases">
        <title>Pseudomonas sp. GL14 genome.</title>
        <authorList>
            <person name="Peng J."/>
            <person name="Liu Z.-P."/>
        </authorList>
    </citation>
    <scope>NUCLEOTIDE SEQUENCE [LARGE SCALE GENOMIC DNA]</scope>
    <source>
        <strain evidence="2 3">GL14</strain>
    </source>
</reference>
<comment type="caution">
    <text evidence="2">The sequence shown here is derived from an EMBL/GenBank/DDBJ whole genome shotgun (WGS) entry which is preliminary data.</text>
</comment>
<dbReference type="EMBL" id="RFFL01000027">
    <property type="protein sequence ID" value="RMH96405.1"/>
    <property type="molecule type" value="Genomic_DNA"/>
</dbReference>
<dbReference type="GeneID" id="84611346"/>
<dbReference type="Proteomes" id="UP000269134">
    <property type="component" value="Unassembled WGS sequence"/>
</dbReference>
<proteinExistence type="predicted"/>
<dbReference type="RefSeq" id="WP_122079150.1">
    <property type="nucleotide sequence ID" value="NZ_RFFL01000027.1"/>
</dbReference>
<evidence type="ECO:0000256" key="1">
    <source>
        <dbReference type="SAM" id="Phobius"/>
    </source>
</evidence>
<keyword evidence="3" id="KW-1185">Reference proteome</keyword>
<organism evidence="2 3">
    <name type="scientific">Stutzerimonas nitrititolerans</name>
    <dbReference type="NCBI Taxonomy" id="2482751"/>
    <lineage>
        <taxon>Bacteria</taxon>
        <taxon>Pseudomonadati</taxon>
        <taxon>Pseudomonadota</taxon>
        <taxon>Gammaproteobacteria</taxon>
        <taxon>Pseudomonadales</taxon>
        <taxon>Pseudomonadaceae</taxon>
        <taxon>Stutzerimonas</taxon>
    </lineage>
</organism>
<accession>A0ABX9USY2</accession>
<name>A0ABX9USY2_9GAMM</name>
<sequence>MKAKILVVGGLMMAVVVSFWVYGNSLIAVGERESRWIVQDMWGSSFFGSRAEKLEEHERMNLISLREGSSENQELINYVLKNKCADYSVKCYLVMTAASNILIDAGEYDSWLRGMVEAINRVNAGDLCPIAHESAILRYKLKIASTKNVRSAQRLSVNVLERIKLNGGFIKNLKTGSCTGLAKEKPEFFYEYTMLIARIMELAGGDFVKAGAYINALANNQR</sequence>
<keyword evidence="1" id="KW-0472">Membrane</keyword>
<protein>
    <submittedName>
        <fullName evidence="2">Uncharacterized protein</fullName>
    </submittedName>
</protein>